<dbReference type="Gene3D" id="1.10.8.10">
    <property type="entry name" value="DNA helicase RuvA subunit, C-terminal domain"/>
    <property type="match status" value="1"/>
</dbReference>
<evidence type="ECO:0000259" key="7">
    <source>
        <dbReference type="Pfam" id="PF17827"/>
    </source>
</evidence>
<dbReference type="AlphaFoldDB" id="A0A9X5GSP6"/>
<dbReference type="PANTHER" id="PTHR18895">
    <property type="entry name" value="HEMK METHYLTRANSFERASE"/>
    <property type="match status" value="1"/>
</dbReference>
<reference evidence="8" key="1">
    <citation type="submission" date="2018-09" db="EMBL/GenBank/DDBJ databases">
        <title>Murine metabolic-syndrome-specific gut microbial biobank.</title>
        <authorList>
            <person name="Liu C."/>
        </authorList>
    </citation>
    <scope>NUCLEOTIDE SEQUENCE</scope>
    <source>
        <strain evidence="8">D42-62</strain>
    </source>
</reference>
<comment type="function">
    <text evidence="5">Methylates the class 1 translation termination release factors RF1/PrfA and RF2/PrfB on the glutamine residue of the universally conserved GGQ motif.</text>
</comment>
<dbReference type="InterPro" id="IPR040758">
    <property type="entry name" value="PrmC_N"/>
</dbReference>
<feature type="binding site" evidence="5">
    <location>
        <position position="182"/>
    </location>
    <ligand>
        <name>S-adenosyl-L-methionine</name>
        <dbReference type="ChEBI" id="CHEBI:59789"/>
    </ligand>
</feature>
<comment type="catalytic activity">
    <reaction evidence="4 5">
        <text>L-glutaminyl-[peptide chain release factor] + S-adenosyl-L-methionine = N(5)-methyl-L-glutaminyl-[peptide chain release factor] + S-adenosyl-L-homocysteine + H(+)</text>
        <dbReference type="Rhea" id="RHEA:42896"/>
        <dbReference type="Rhea" id="RHEA-COMP:10271"/>
        <dbReference type="Rhea" id="RHEA-COMP:10272"/>
        <dbReference type="ChEBI" id="CHEBI:15378"/>
        <dbReference type="ChEBI" id="CHEBI:30011"/>
        <dbReference type="ChEBI" id="CHEBI:57856"/>
        <dbReference type="ChEBI" id="CHEBI:59789"/>
        <dbReference type="ChEBI" id="CHEBI:61891"/>
        <dbReference type="EC" id="2.1.1.297"/>
    </reaction>
</comment>
<feature type="domain" description="Release factor glutamine methyltransferase N-terminal" evidence="7">
    <location>
        <begin position="7"/>
        <end position="75"/>
    </location>
</feature>
<dbReference type="EC" id="2.1.1.297" evidence="5"/>
<dbReference type="InterPro" id="IPR004556">
    <property type="entry name" value="HemK-like"/>
</dbReference>
<dbReference type="GO" id="GO:0032259">
    <property type="term" value="P:methylation"/>
    <property type="evidence" value="ECO:0007669"/>
    <property type="project" value="UniProtKB-KW"/>
</dbReference>
<sequence>MEYKALYEMGVNQLKEAGIEEASLDARLLLEDICGTTRNDLLAHGDKQVGRKQYERYVSQIEKRKQHIPLQHILGYQEFMGLKFKATPKALIPRQDTETLVEEAMRCLNDGMRILDLCTGSGCILLSLLNYSNSCQGVGSDLSEEALETARENAKNLSLSAEFIQSDLFEKIEGKYEMIVSNPPYIPSGEIPKLMEEVRDHDPIMALDGGEDGLYFYREIVKTADRYLYPGGRLFFEIGCEQGPAVRELMEKAGYRGVTICQDLSGLDRVVSGVYLG</sequence>
<keyword evidence="9" id="KW-1185">Reference proteome</keyword>
<proteinExistence type="inferred from homology"/>
<dbReference type="InterPro" id="IPR019874">
    <property type="entry name" value="RF_methyltr_PrmC"/>
</dbReference>
<evidence type="ECO:0000256" key="1">
    <source>
        <dbReference type="ARBA" id="ARBA00022603"/>
    </source>
</evidence>
<dbReference type="HAMAP" id="MF_02126">
    <property type="entry name" value="RF_methyltr_PrmC"/>
    <property type="match status" value="1"/>
</dbReference>
<comment type="caution">
    <text evidence="5">Lacks conserved residue(s) required for the propagation of feature annotation.</text>
</comment>
<dbReference type="EMBL" id="QZDT01000016">
    <property type="protein sequence ID" value="NBJ93130.1"/>
    <property type="molecule type" value="Genomic_DNA"/>
</dbReference>
<evidence type="ECO:0000256" key="5">
    <source>
        <dbReference type="HAMAP-Rule" id="MF_02126"/>
    </source>
</evidence>
<dbReference type="Pfam" id="PF17827">
    <property type="entry name" value="PrmC_N"/>
    <property type="match status" value="1"/>
</dbReference>
<comment type="caution">
    <text evidence="8">The sequence shown here is derived from an EMBL/GenBank/DDBJ whole genome shotgun (WGS) entry which is preliminary data.</text>
</comment>
<dbReference type="InterPro" id="IPR002052">
    <property type="entry name" value="DNA_methylase_N6_adenine_CS"/>
</dbReference>
<dbReference type="NCBIfam" id="TIGR03534">
    <property type="entry name" value="RF_mod_PrmC"/>
    <property type="match status" value="1"/>
</dbReference>
<dbReference type="OrthoDB" id="9800643at2"/>
<evidence type="ECO:0000259" key="6">
    <source>
        <dbReference type="Pfam" id="PF05175"/>
    </source>
</evidence>
<dbReference type="RefSeq" id="WP_160560214.1">
    <property type="nucleotide sequence ID" value="NZ_QZDT01000016.1"/>
</dbReference>
<organism evidence="8 9">
    <name type="scientific">Parablautia muri</name>
    <dbReference type="NCBI Taxonomy" id="2320879"/>
    <lineage>
        <taxon>Bacteria</taxon>
        <taxon>Bacillati</taxon>
        <taxon>Bacillota</taxon>
        <taxon>Clostridia</taxon>
        <taxon>Lachnospirales</taxon>
        <taxon>Lachnospiraceae</taxon>
        <taxon>Parablautia</taxon>
    </lineage>
</organism>
<name>A0A9X5GSP6_9FIRM</name>
<dbReference type="InterPro" id="IPR007848">
    <property type="entry name" value="Small_mtfrase_dom"/>
</dbReference>
<keyword evidence="3 5" id="KW-0949">S-adenosyl-L-methionine</keyword>
<dbReference type="InterPro" id="IPR029063">
    <property type="entry name" value="SAM-dependent_MTases_sf"/>
</dbReference>
<dbReference type="NCBIfam" id="TIGR00536">
    <property type="entry name" value="hemK_fam"/>
    <property type="match status" value="1"/>
</dbReference>
<protein>
    <recommendedName>
        <fullName evidence="5">Release factor glutamine methyltransferase</fullName>
        <shortName evidence="5">RF MTase</shortName>
        <ecNumber evidence="5">2.1.1.297</ecNumber>
    </recommendedName>
    <alternativeName>
        <fullName evidence="5">N5-glutamine methyltransferase PrmC</fullName>
    </alternativeName>
    <alternativeName>
        <fullName evidence="5">Protein-(glutamine-N5) MTase PrmC</fullName>
    </alternativeName>
    <alternativeName>
        <fullName evidence="5">Protein-glutamine N-methyltransferase PrmC</fullName>
    </alternativeName>
</protein>
<evidence type="ECO:0000313" key="8">
    <source>
        <dbReference type="EMBL" id="NBJ93130.1"/>
    </source>
</evidence>
<keyword evidence="2 5" id="KW-0808">Transferase</keyword>
<dbReference type="InterPro" id="IPR050320">
    <property type="entry name" value="N5-glutamine_MTase"/>
</dbReference>
<evidence type="ECO:0000313" key="9">
    <source>
        <dbReference type="Proteomes" id="UP001154420"/>
    </source>
</evidence>
<feature type="binding site" evidence="5">
    <location>
        <position position="141"/>
    </location>
    <ligand>
        <name>S-adenosyl-L-methionine</name>
        <dbReference type="ChEBI" id="CHEBI:59789"/>
    </ligand>
</feature>
<dbReference type="PROSITE" id="PS00092">
    <property type="entry name" value="N6_MTASE"/>
    <property type="match status" value="1"/>
</dbReference>
<feature type="binding site" evidence="5">
    <location>
        <begin position="182"/>
        <end position="185"/>
    </location>
    <ligand>
        <name>substrate</name>
    </ligand>
</feature>
<dbReference type="CDD" id="cd02440">
    <property type="entry name" value="AdoMet_MTases"/>
    <property type="match status" value="1"/>
</dbReference>
<dbReference type="GO" id="GO:0102559">
    <property type="term" value="F:peptide chain release factor N(5)-glutamine methyltransferase activity"/>
    <property type="evidence" value="ECO:0007669"/>
    <property type="project" value="UniProtKB-EC"/>
</dbReference>
<dbReference type="FunFam" id="3.40.50.150:FF:000053">
    <property type="entry name" value="Release factor glutamine methyltransferase"/>
    <property type="match status" value="1"/>
</dbReference>
<feature type="domain" description="Methyltransferase small" evidence="6">
    <location>
        <begin position="110"/>
        <end position="186"/>
    </location>
</feature>
<dbReference type="GO" id="GO:0003676">
    <property type="term" value="F:nucleic acid binding"/>
    <property type="evidence" value="ECO:0007669"/>
    <property type="project" value="InterPro"/>
</dbReference>
<dbReference type="SUPFAM" id="SSF53335">
    <property type="entry name" value="S-adenosyl-L-methionine-dependent methyltransferases"/>
    <property type="match status" value="1"/>
</dbReference>
<comment type="similarity">
    <text evidence="5">Belongs to the protein N5-glutamine methyltransferase family. PrmC subfamily.</text>
</comment>
<dbReference type="PANTHER" id="PTHR18895:SF74">
    <property type="entry name" value="MTRF1L RELEASE FACTOR GLUTAMINE METHYLTRANSFERASE"/>
    <property type="match status" value="1"/>
</dbReference>
<dbReference type="Pfam" id="PF05175">
    <property type="entry name" value="MTS"/>
    <property type="match status" value="1"/>
</dbReference>
<dbReference type="Gene3D" id="3.40.50.150">
    <property type="entry name" value="Vaccinia Virus protein VP39"/>
    <property type="match status" value="1"/>
</dbReference>
<evidence type="ECO:0000256" key="3">
    <source>
        <dbReference type="ARBA" id="ARBA00022691"/>
    </source>
</evidence>
<evidence type="ECO:0000256" key="2">
    <source>
        <dbReference type="ARBA" id="ARBA00022679"/>
    </source>
</evidence>
<keyword evidence="1 5" id="KW-0489">Methyltransferase</keyword>
<dbReference type="Proteomes" id="UP001154420">
    <property type="component" value="Unassembled WGS sequence"/>
</dbReference>
<evidence type="ECO:0000256" key="4">
    <source>
        <dbReference type="ARBA" id="ARBA00048391"/>
    </source>
</evidence>
<gene>
    <name evidence="5 8" type="primary">prmC</name>
    <name evidence="8" type="ORF">D5281_11100</name>
</gene>
<accession>A0A9X5GSP6</accession>